<dbReference type="Gene3D" id="1.25.50.20">
    <property type="match status" value="1"/>
</dbReference>
<feature type="transmembrane region" description="Helical" evidence="14">
    <location>
        <begin position="31"/>
        <end position="54"/>
    </location>
</feature>
<keyword evidence="10" id="KW-1015">Disulfide bond</keyword>
<keyword evidence="7 12" id="KW-0862">Zinc</keyword>
<evidence type="ECO:0000256" key="1">
    <source>
        <dbReference type="ARBA" id="ARBA00004236"/>
    </source>
</evidence>
<dbReference type="SUPFAM" id="SSF55486">
    <property type="entry name" value="Metalloproteases ('zincins'), catalytic domain"/>
    <property type="match status" value="1"/>
</dbReference>
<dbReference type="GO" id="GO:0005615">
    <property type="term" value="C:extracellular space"/>
    <property type="evidence" value="ECO:0007669"/>
    <property type="project" value="TreeGrafter"/>
</dbReference>
<dbReference type="InterPro" id="IPR050344">
    <property type="entry name" value="Peptidase_M1_aminopeptidases"/>
</dbReference>
<dbReference type="Pfam" id="PF01433">
    <property type="entry name" value="Peptidase_M1"/>
    <property type="match status" value="2"/>
</dbReference>
<keyword evidence="11" id="KW-0325">Glycoprotein</keyword>
<dbReference type="GO" id="GO:0005886">
    <property type="term" value="C:plasma membrane"/>
    <property type="evidence" value="ECO:0007669"/>
    <property type="project" value="UniProtKB-SubCell"/>
</dbReference>
<dbReference type="GO" id="GO:0006508">
    <property type="term" value="P:proteolysis"/>
    <property type="evidence" value="ECO:0007669"/>
    <property type="project" value="UniProtKB-KW"/>
</dbReference>
<organism evidence="18 19">
    <name type="scientific">Paralvinella palmiformis</name>
    <dbReference type="NCBI Taxonomy" id="53620"/>
    <lineage>
        <taxon>Eukaryota</taxon>
        <taxon>Metazoa</taxon>
        <taxon>Spiralia</taxon>
        <taxon>Lophotrochozoa</taxon>
        <taxon>Annelida</taxon>
        <taxon>Polychaeta</taxon>
        <taxon>Sedentaria</taxon>
        <taxon>Canalipalpata</taxon>
        <taxon>Terebellida</taxon>
        <taxon>Terebelliformia</taxon>
        <taxon>Alvinellidae</taxon>
        <taxon>Paralvinella</taxon>
    </lineage>
</organism>
<feature type="domain" description="Peptidase M1 membrane alanine aminopeptidase" evidence="15">
    <location>
        <begin position="296"/>
        <end position="346"/>
    </location>
</feature>
<feature type="domain" description="Aminopeptidase N-like N-terminal" evidence="17">
    <location>
        <begin position="136"/>
        <end position="280"/>
    </location>
</feature>
<dbReference type="InterPro" id="IPR034016">
    <property type="entry name" value="M1_APN-typ"/>
</dbReference>
<keyword evidence="6 14" id="KW-0378">Hydrolase</keyword>
<dbReference type="InterPro" id="IPR042097">
    <property type="entry name" value="Aminopeptidase_N-like_N_sf"/>
</dbReference>
<feature type="binding site" evidence="12">
    <location>
        <position position="365"/>
    </location>
    <ligand>
        <name>Zn(2+)</name>
        <dbReference type="ChEBI" id="CHEBI:29105"/>
        <note>catalytic</note>
    </ligand>
</feature>
<dbReference type="InterPro" id="IPR014782">
    <property type="entry name" value="Peptidase_M1_dom"/>
</dbReference>
<sequence length="899" mass="104681">MVEREQFTFDGMDNDVVVLEQKKRGIYISPLVLVVYVLVTIFLSVAVGVIVHFVKPCTHDQSESADRHSPEGVSVDGCPVTTLSTVTSSSIGDDDLWMVCLNMSLSRNETLPCPVSCHQTTPGEVINYRLPPTFLPRHYNIDIKPDIYGKEFLYQGRVVIHLECTERSDVIFVHFRKMTIEQPIDVRSADVIIGVIKTETVNVTELFKIYLDRPIEVGENISVSISYHGEVLADMVGMYYSRYVEENATKFMLATQLQATDARKAFPCLDEPLLKATFELRHWSRPEFIEKGYVNYSLDIGLKIFDYFENYFDYPYDMPKEDQISVPDFAFGAMENWGLIVYRETRMWLGNVVTCAWWSDLWLNEGMARYHEYLAMKAVQPDWDVDQIFAAQVIYTALASDQLGHSYPVHNPVEKPNEIERMFNSITYNKAGCVIRMLKELLLKDSYQDAMRLYLRQNAYDSVTFVELLRAFDDQAKKDDIPVNASMMMATWITQMGYPLVTMEKINNNTIKITQKMFLQNPQRPLYEAYTPPFKSLSLNNFIPETIKLQHPLSSSDWLLGNYLQYGLYRVNYDIVNWNLLISQLKSNHKVFHVVNRGQLIQDSFNLGRSGDLDHVISLRVTEYLRDETDHLPWVAAAEEAFEFFQKIFRYSANFPLFRTYARNLMLKNYKTLGWKKRLEDTHHDVYLRELTTKYSCIYGNTDCIETALDYFRRWKDDPTNTTIIDPNIRNTVYCTAIHYGLPSDWDFLFNIYKNFQHFSNEKSRQCRALTCSSDRATLARFFQMAASNNEEIMSHDPEGAITIMRYIAKTSVGHYIAWEALDAQWDTMRSKHTIFSSLCESLSTQYDLERFEAFISKHPPKKENEKNSTEDARNLILHNMRWRAANENAIFQWLRNVH</sequence>
<protein>
    <recommendedName>
        <fullName evidence="14">Aminopeptidase</fullName>
        <ecNumber evidence="14">3.4.11.-</ecNumber>
    </recommendedName>
</protein>
<evidence type="ECO:0000256" key="3">
    <source>
        <dbReference type="ARBA" id="ARBA00022475"/>
    </source>
</evidence>
<dbReference type="GO" id="GO:0042277">
    <property type="term" value="F:peptide binding"/>
    <property type="evidence" value="ECO:0007669"/>
    <property type="project" value="TreeGrafter"/>
</dbReference>
<keyword evidence="8 14" id="KW-0482">Metalloprotease</keyword>
<dbReference type="PANTHER" id="PTHR11533">
    <property type="entry name" value="PROTEASE M1 ZINC METALLOPROTEASE"/>
    <property type="match status" value="1"/>
</dbReference>
<dbReference type="Pfam" id="PF17900">
    <property type="entry name" value="Peptidase_M1_N"/>
    <property type="match status" value="1"/>
</dbReference>
<evidence type="ECO:0000256" key="5">
    <source>
        <dbReference type="ARBA" id="ARBA00022723"/>
    </source>
</evidence>
<keyword evidence="3" id="KW-1003">Cell membrane</keyword>
<evidence type="ECO:0000256" key="4">
    <source>
        <dbReference type="ARBA" id="ARBA00022670"/>
    </source>
</evidence>
<dbReference type="Gene3D" id="1.10.390.10">
    <property type="entry name" value="Neutral Protease Domain 2"/>
    <property type="match status" value="1"/>
</dbReference>
<evidence type="ECO:0000256" key="7">
    <source>
        <dbReference type="ARBA" id="ARBA00022833"/>
    </source>
</evidence>
<gene>
    <name evidence="18" type="ORF">LSH36_203g00014</name>
</gene>
<evidence type="ECO:0000256" key="8">
    <source>
        <dbReference type="ARBA" id="ARBA00023049"/>
    </source>
</evidence>
<reference evidence="18" key="1">
    <citation type="journal article" date="2023" name="Mol. Biol. Evol.">
        <title>Third-Generation Sequencing Reveals the Adaptive Role of the Epigenome in Three Deep-Sea Polychaetes.</title>
        <authorList>
            <person name="Perez M."/>
            <person name="Aroh O."/>
            <person name="Sun Y."/>
            <person name="Lan Y."/>
            <person name="Juniper S.K."/>
            <person name="Young C.R."/>
            <person name="Angers B."/>
            <person name="Qian P.Y."/>
        </authorList>
    </citation>
    <scope>NUCLEOTIDE SEQUENCE</scope>
    <source>
        <strain evidence="18">P08H-3</strain>
    </source>
</reference>
<keyword evidence="14" id="KW-1133">Transmembrane helix</keyword>
<proteinExistence type="inferred from homology"/>
<keyword evidence="19" id="KW-1185">Reference proteome</keyword>
<dbReference type="InterPro" id="IPR027268">
    <property type="entry name" value="Peptidase_M4/M1_CTD_sf"/>
</dbReference>
<dbReference type="Pfam" id="PF11838">
    <property type="entry name" value="ERAP1_C"/>
    <property type="match status" value="1"/>
</dbReference>
<dbReference type="GO" id="GO:0070006">
    <property type="term" value="F:metalloaminopeptidase activity"/>
    <property type="evidence" value="ECO:0007669"/>
    <property type="project" value="TreeGrafter"/>
</dbReference>
<dbReference type="InterPro" id="IPR024571">
    <property type="entry name" value="ERAP1-like_C_dom"/>
</dbReference>
<keyword evidence="5 12" id="KW-0479">Metal-binding</keyword>
<evidence type="ECO:0000256" key="10">
    <source>
        <dbReference type="ARBA" id="ARBA00023157"/>
    </source>
</evidence>
<dbReference type="AlphaFoldDB" id="A0AAD9N4J2"/>
<dbReference type="GO" id="GO:0005737">
    <property type="term" value="C:cytoplasm"/>
    <property type="evidence" value="ECO:0007669"/>
    <property type="project" value="TreeGrafter"/>
</dbReference>
<feature type="domain" description="Peptidase M1 membrane alanine aminopeptidase" evidence="15">
    <location>
        <begin position="347"/>
        <end position="492"/>
    </location>
</feature>
<evidence type="ECO:0000313" key="19">
    <source>
        <dbReference type="Proteomes" id="UP001208570"/>
    </source>
</evidence>
<dbReference type="Gene3D" id="2.60.40.1730">
    <property type="entry name" value="tricorn interacting facor f3 domain"/>
    <property type="match status" value="1"/>
</dbReference>
<evidence type="ECO:0000256" key="9">
    <source>
        <dbReference type="ARBA" id="ARBA00023136"/>
    </source>
</evidence>
<dbReference type="InterPro" id="IPR045357">
    <property type="entry name" value="Aminopeptidase_N-like_N"/>
</dbReference>
<dbReference type="CDD" id="cd09601">
    <property type="entry name" value="M1_APN-Q_like"/>
    <property type="match status" value="1"/>
</dbReference>
<dbReference type="Proteomes" id="UP001208570">
    <property type="component" value="Unassembled WGS sequence"/>
</dbReference>
<dbReference type="SUPFAM" id="SSF63737">
    <property type="entry name" value="Leukotriene A4 hydrolase N-terminal domain"/>
    <property type="match status" value="1"/>
</dbReference>
<evidence type="ECO:0000256" key="12">
    <source>
        <dbReference type="PIRSR" id="PIRSR634016-3"/>
    </source>
</evidence>
<dbReference type="PANTHER" id="PTHR11533:SF301">
    <property type="entry name" value="AMINOPEPTIDASE"/>
    <property type="match status" value="1"/>
</dbReference>
<dbReference type="GO" id="GO:0008270">
    <property type="term" value="F:zinc ion binding"/>
    <property type="evidence" value="ECO:0007669"/>
    <property type="project" value="UniProtKB-UniRule"/>
</dbReference>
<evidence type="ECO:0000256" key="11">
    <source>
        <dbReference type="ARBA" id="ARBA00023180"/>
    </source>
</evidence>
<dbReference type="GO" id="GO:0043171">
    <property type="term" value="P:peptide catabolic process"/>
    <property type="evidence" value="ECO:0007669"/>
    <property type="project" value="TreeGrafter"/>
</dbReference>
<dbReference type="Gene3D" id="2.60.40.1910">
    <property type="match status" value="1"/>
</dbReference>
<dbReference type="FunFam" id="1.25.50.20:FF:000001">
    <property type="entry name" value="Aminopeptidase"/>
    <property type="match status" value="1"/>
</dbReference>
<feature type="domain" description="ERAP1-like C-terminal" evidence="16">
    <location>
        <begin position="558"/>
        <end position="862"/>
    </location>
</feature>
<evidence type="ECO:0000256" key="2">
    <source>
        <dbReference type="ARBA" id="ARBA00010136"/>
    </source>
</evidence>
<accession>A0AAD9N4J2</accession>
<evidence type="ECO:0000256" key="6">
    <source>
        <dbReference type="ARBA" id="ARBA00022801"/>
    </source>
</evidence>
<evidence type="ECO:0000259" key="15">
    <source>
        <dbReference type="Pfam" id="PF01433"/>
    </source>
</evidence>
<dbReference type="EMBL" id="JAODUP010000203">
    <property type="protein sequence ID" value="KAK2156862.1"/>
    <property type="molecule type" value="Genomic_DNA"/>
</dbReference>
<dbReference type="EC" id="3.4.11.-" evidence="14"/>
<name>A0AAD9N4J2_9ANNE</name>
<keyword evidence="14" id="KW-0031">Aminopeptidase</keyword>
<evidence type="ECO:0000313" key="18">
    <source>
        <dbReference type="EMBL" id="KAK2156862.1"/>
    </source>
</evidence>
<comment type="cofactor">
    <cofactor evidence="12 14">
        <name>Zn(2+)</name>
        <dbReference type="ChEBI" id="CHEBI:29105"/>
    </cofactor>
    <text evidence="12 14">Binds 1 zinc ion per subunit.</text>
</comment>
<feature type="site" description="Transition state stabilizer" evidence="13">
    <location>
        <position position="428"/>
    </location>
</feature>
<evidence type="ECO:0000256" key="14">
    <source>
        <dbReference type="RuleBase" id="RU364040"/>
    </source>
</evidence>
<evidence type="ECO:0000259" key="17">
    <source>
        <dbReference type="Pfam" id="PF17900"/>
    </source>
</evidence>
<keyword evidence="4 14" id="KW-0645">Protease</keyword>
<comment type="similarity">
    <text evidence="2 14">Belongs to the peptidase M1 family.</text>
</comment>
<evidence type="ECO:0000256" key="13">
    <source>
        <dbReference type="PIRSR" id="PIRSR634016-4"/>
    </source>
</evidence>
<comment type="caution">
    <text evidence="18">The sequence shown here is derived from an EMBL/GenBank/DDBJ whole genome shotgun (WGS) entry which is preliminary data.</text>
</comment>
<keyword evidence="14" id="KW-0812">Transmembrane</keyword>
<comment type="subcellular location">
    <subcellularLocation>
        <location evidence="1">Cell membrane</location>
    </subcellularLocation>
</comment>
<keyword evidence="9 14" id="KW-0472">Membrane</keyword>
<evidence type="ECO:0000259" key="16">
    <source>
        <dbReference type="Pfam" id="PF11838"/>
    </source>
</evidence>